<proteinExistence type="predicted"/>
<dbReference type="EMBL" id="JAFNEN010000222">
    <property type="protein sequence ID" value="KAG8189061.1"/>
    <property type="molecule type" value="Genomic_DNA"/>
</dbReference>
<gene>
    <name evidence="1" type="ORF">JTE90_025493</name>
</gene>
<dbReference type="Proteomes" id="UP000827092">
    <property type="component" value="Unassembled WGS sequence"/>
</dbReference>
<name>A0AAV6V0K8_9ARAC</name>
<evidence type="ECO:0000313" key="2">
    <source>
        <dbReference type="Proteomes" id="UP000827092"/>
    </source>
</evidence>
<organism evidence="1 2">
    <name type="scientific">Oedothorax gibbosus</name>
    <dbReference type="NCBI Taxonomy" id="931172"/>
    <lineage>
        <taxon>Eukaryota</taxon>
        <taxon>Metazoa</taxon>
        <taxon>Ecdysozoa</taxon>
        <taxon>Arthropoda</taxon>
        <taxon>Chelicerata</taxon>
        <taxon>Arachnida</taxon>
        <taxon>Araneae</taxon>
        <taxon>Araneomorphae</taxon>
        <taxon>Entelegynae</taxon>
        <taxon>Araneoidea</taxon>
        <taxon>Linyphiidae</taxon>
        <taxon>Erigoninae</taxon>
        <taxon>Oedothorax</taxon>
    </lineage>
</organism>
<sequence>MYNGGKKTTHVKLYFYSFSITTKKKAFSSAPVIAETIELETNDLVAHHPKTRGTQRSVIQPDEIHGYCTFCCLKFKYGHPFAVDVSKEKQMNYDCCVTVTIRPEGIRDLLGF</sequence>
<comment type="caution">
    <text evidence="1">The sequence shown here is derived from an EMBL/GenBank/DDBJ whole genome shotgun (WGS) entry which is preliminary data.</text>
</comment>
<keyword evidence="2" id="KW-1185">Reference proteome</keyword>
<evidence type="ECO:0000313" key="1">
    <source>
        <dbReference type="EMBL" id="KAG8189061.1"/>
    </source>
</evidence>
<reference evidence="1 2" key="1">
    <citation type="journal article" date="2022" name="Nat. Ecol. Evol.">
        <title>A masculinizing supergene underlies an exaggerated male reproductive morph in a spider.</title>
        <authorList>
            <person name="Hendrickx F."/>
            <person name="De Corte Z."/>
            <person name="Sonet G."/>
            <person name="Van Belleghem S.M."/>
            <person name="Kostlbacher S."/>
            <person name="Vangestel C."/>
        </authorList>
    </citation>
    <scope>NUCLEOTIDE SEQUENCE [LARGE SCALE GENOMIC DNA]</scope>
    <source>
        <strain evidence="1">W744_W776</strain>
    </source>
</reference>
<protein>
    <submittedName>
        <fullName evidence="1">Uncharacterized protein</fullName>
    </submittedName>
</protein>
<dbReference type="AlphaFoldDB" id="A0AAV6V0K8"/>
<accession>A0AAV6V0K8</accession>